<dbReference type="Gene3D" id="3.30.70.60">
    <property type="match status" value="1"/>
</dbReference>
<dbReference type="InterPro" id="IPR014717">
    <property type="entry name" value="Transl_elong_EF1B/ribsomal_bS6"/>
</dbReference>
<name>A0ABW5NYP6_9DEIO</name>
<dbReference type="InterPro" id="IPR007445">
    <property type="entry name" value="PilO"/>
</dbReference>
<accession>A0ABW5NYP6</accession>
<keyword evidence="3" id="KW-1185">Reference proteome</keyword>
<evidence type="ECO:0000256" key="1">
    <source>
        <dbReference type="SAM" id="MobiDB-lite"/>
    </source>
</evidence>
<dbReference type="EMBL" id="JBHUMK010000010">
    <property type="protein sequence ID" value="MFD2608171.1"/>
    <property type="molecule type" value="Genomic_DNA"/>
</dbReference>
<evidence type="ECO:0000313" key="3">
    <source>
        <dbReference type="Proteomes" id="UP001597475"/>
    </source>
</evidence>
<comment type="caution">
    <text evidence="2">The sequence shown here is derived from an EMBL/GenBank/DDBJ whole genome shotgun (WGS) entry which is preliminary data.</text>
</comment>
<gene>
    <name evidence="2" type="ORF">ACFSR9_01785</name>
</gene>
<feature type="compositionally biased region" description="Pro residues" evidence="1">
    <location>
        <begin position="201"/>
        <end position="218"/>
    </location>
</feature>
<protein>
    <submittedName>
        <fullName evidence="2">Type 4a pilus biogenesis protein PilO</fullName>
    </submittedName>
</protein>
<sequence length="218" mass="22801">MFAKLAPRNLFLIALLLCLLVLALWYTFRFKTRQDQITQLSTDLQTAQTRATELRSAAAQVPALRETVAELKVKQQAFVAALPATANFGGVLDDLRQTTAANGVTMSSFAVSSGNATNLPAGVRPIGLSLSLNGTFKNLFRTVQAFETMGRFSTVNNIAMQLPQADSLDPKLESTLGLTVYTYDPSGAAATPVGGAAAAPAAPPAPTPPATPPAGGPQ</sequence>
<reference evidence="3" key="1">
    <citation type="journal article" date="2019" name="Int. J. Syst. Evol. Microbiol.">
        <title>The Global Catalogue of Microorganisms (GCM) 10K type strain sequencing project: providing services to taxonomists for standard genome sequencing and annotation.</title>
        <authorList>
            <consortium name="The Broad Institute Genomics Platform"/>
            <consortium name="The Broad Institute Genome Sequencing Center for Infectious Disease"/>
            <person name="Wu L."/>
            <person name="Ma J."/>
        </authorList>
    </citation>
    <scope>NUCLEOTIDE SEQUENCE [LARGE SCALE GENOMIC DNA]</scope>
    <source>
        <strain evidence="3">KCTC 33842</strain>
    </source>
</reference>
<dbReference type="Proteomes" id="UP001597475">
    <property type="component" value="Unassembled WGS sequence"/>
</dbReference>
<dbReference type="RefSeq" id="WP_386842474.1">
    <property type="nucleotide sequence ID" value="NZ_JBHUMK010000010.1"/>
</dbReference>
<feature type="region of interest" description="Disordered" evidence="1">
    <location>
        <begin position="192"/>
        <end position="218"/>
    </location>
</feature>
<dbReference type="Pfam" id="PF04350">
    <property type="entry name" value="PilO"/>
    <property type="match status" value="1"/>
</dbReference>
<organism evidence="2 3">
    <name type="scientific">Deinococcus taklimakanensis</name>
    <dbReference type="NCBI Taxonomy" id="536443"/>
    <lineage>
        <taxon>Bacteria</taxon>
        <taxon>Thermotogati</taxon>
        <taxon>Deinococcota</taxon>
        <taxon>Deinococci</taxon>
        <taxon>Deinococcales</taxon>
        <taxon>Deinococcaceae</taxon>
        <taxon>Deinococcus</taxon>
    </lineage>
</organism>
<proteinExistence type="predicted"/>
<evidence type="ECO:0000313" key="2">
    <source>
        <dbReference type="EMBL" id="MFD2608171.1"/>
    </source>
</evidence>
<dbReference type="PANTHER" id="PTHR39555">
    <property type="entry name" value="FIMBRIAL ASSEMBLY PROTEIN PILO-LIKE PROTEIN-RELATED"/>
    <property type="match status" value="1"/>
</dbReference>
<dbReference type="PANTHER" id="PTHR39555:SF1">
    <property type="entry name" value="TYPE IV PILUS INNER MEMBRANE COMPONENT PILO"/>
    <property type="match status" value="1"/>
</dbReference>